<evidence type="ECO:0008006" key="5">
    <source>
        <dbReference type="Google" id="ProtNLM"/>
    </source>
</evidence>
<keyword evidence="2" id="KW-0472">Membrane</keyword>
<name>A0A1Q2HU30_9CORY</name>
<proteinExistence type="predicted"/>
<feature type="region of interest" description="Disordered" evidence="1">
    <location>
        <begin position="190"/>
        <end position="232"/>
    </location>
</feature>
<dbReference type="AlphaFoldDB" id="A0A1Q2HU30"/>
<accession>A0A1Q2HU30</accession>
<reference evidence="3 4" key="1">
    <citation type="submission" date="2016-12" db="EMBL/GenBank/DDBJ databases">
        <authorList>
            <person name="Song W.-J."/>
            <person name="Kurnit D.M."/>
        </authorList>
    </citation>
    <scope>NUCLEOTIDE SEQUENCE [LARGE SCALE GENOMIC DNA]</scope>
    <source>
        <strain evidence="3 4">DSM 30827</strain>
    </source>
</reference>
<keyword evidence="2" id="KW-1133">Transmembrane helix</keyword>
<feature type="compositionally biased region" description="Pro residues" evidence="1">
    <location>
        <begin position="214"/>
        <end position="226"/>
    </location>
</feature>
<dbReference type="EMBL" id="CP019688">
    <property type="protein sequence ID" value="AQQ14356.1"/>
    <property type="molecule type" value="Genomic_DNA"/>
</dbReference>
<evidence type="ECO:0000256" key="1">
    <source>
        <dbReference type="SAM" id="MobiDB-lite"/>
    </source>
</evidence>
<sequence>MTAPANSQTYPVPDDEFFPADMARQAGPHPGTEPRSNPAARWLAIIISILLLSLAGVIARELWYRYQGETYDSWLEPVFELLGSATVNGWAVTIGIFISLLGLWLLITSFLPRGRTHMRVNSPASIWVRPVDVARKASHTTRSEIGGANIRSRADRKRLNVQVEDDGTGTVDQRVAATLSNEFSGLETPPAVSVKVLPQTQSTNPSAKTGADPYAPPQPIDAPYPGPQEIQR</sequence>
<dbReference type="RefSeq" id="WP_198304976.1">
    <property type="nucleotide sequence ID" value="NZ_CP019688.1"/>
</dbReference>
<evidence type="ECO:0000313" key="4">
    <source>
        <dbReference type="Proteomes" id="UP000217209"/>
    </source>
</evidence>
<gene>
    <name evidence="3" type="ORF">CGLAU_01845</name>
</gene>
<keyword evidence="2" id="KW-0812">Transmembrane</keyword>
<organism evidence="3 4">
    <name type="scientific">Corynebacterium glaucum</name>
    <dbReference type="NCBI Taxonomy" id="187491"/>
    <lineage>
        <taxon>Bacteria</taxon>
        <taxon>Bacillati</taxon>
        <taxon>Actinomycetota</taxon>
        <taxon>Actinomycetes</taxon>
        <taxon>Mycobacteriales</taxon>
        <taxon>Corynebacteriaceae</taxon>
        <taxon>Corynebacterium</taxon>
    </lineage>
</organism>
<evidence type="ECO:0000256" key="2">
    <source>
        <dbReference type="SAM" id="Phobius"/>
    </source>
</evidence>
<feature type="transmembrane region" description="Helical" evidence="2">
    <location>
        <begin position="42"/>
        <end position="63"/>
    </location>
</feature>
<evidence type="ECO:0000313" key="3">
    <source>
        <dbReference type="EMBL" id="AQQ14356.1"/>
    </source>
</evidence>
<keyword evidence="4" id="KW-1185">Reference proteome</keyword>
<feature type="compositionally biased region" description="Polar residues" evidence="1">
    <location>
        <begin position="198"/>
        <end position="207"/>
    </location>
</feature>
<dbReference type="Proteomes" id="UP000217209">
    <property type="component" value="Chromosome"/>
</dbReference>
<protein>
    <recommendedName>
        <fullName evidence="5">Alkaline shock response membrane anchor protein AmaP</fullName>
    </recommendedName>
</protein>
<dbReference type="KEGG" id="cgv:CGLAU_01845"/>
<feature type="transmembrane region" description="Helical" evidence="2">
    <location>
        <begin position="90"/>
        <end position="111"/>
    </location>
</feature>